<protein>
    <submittedName>
        <fullName evidence="1">Uncharacterized protein</fullName>
    </submittedName>
</protein>
<dbReference type="RefSeq" id="WP_236688527.1">
    <property type="nucleotide sequence ID" value="NZ_FOYA01000002.1"/>
</dbReference>
<accession>A0A0M9VK27</accession>
<comment type="caution">
    <text evidence="1">The sequence shown here is derived from an EMBL/GenBank/DDBJ whole genome shotgun (WGS) entry which is preliminary data.</text>
</comment>
<proteinExistence type="predicted"/>
<dbReference type="AlphaFoldDB" id="A0A0M9VK27"/>
<evidence type="ECO:0000313" key="2">
    <source>
        <dbReference type="Proteomes" id="UP000037755"/>
    </source>
</evidence>
<evidence type="ECO:0000313" key="1">
    <source>
        <dbReference type="EMBL" id="KOS08400.1"/>
    </source>
</evidence>
<sequence>MKKIAVFIALFLFLRPILPVGEYVFNYNYIAKELCINKDKPVMHCNGKCHLMKELAKKAAEENPSSEKKTATAQFEILALVQEPFTISFTEQVNYNISPATVYTNLYSHNYNPVFLRPPGLA</sequence>
<dbReference type="EMBL" id="LIYD01000005">
    <property type="protein sequence ID" value="KOS08400.1"/>
    <property type="molecule type" value="Genomic_DNA"/>
</dbReference>
<reference evidence="1 2" key="1">
    <citation type="submission" date="2015-08" db="EMBL/GenBank/DDBJ databases">
        <title>Whole genome sequence of Flavobacterium akiainvivens IK-1T, from decaying Wikstroemia oahuensis, an endemic Hawaiian shrub.</title>
        <authorList>
            <person name="Wan X."/>
            <person name="Hou S."/>
            <person name="Saito J."/>
            <person name="Donachie S."/>
        </authorList>
    </citation>
    <scope>NUCLEOTIDE SEQUENCE [LARGE SCALE GENOMIC DNA]</scope>
    <source>
        <strain evidence="1 2">IK-1</strain>
    </source>
</reference>
<dbReference type="Proteomes" id="UP000037755">
    <property type="component" value="Unassembled WGS sequence"/>
</dbReference>
<dbReference type="STRING" id="1202724.AM493_17190"/>
<name>A0A0M9VK27_9FLAO</name>
<gene>
    <name evidence="1" type="ORF">AM493_17190</name>
</gene>
<organism evidence="1 2">
    <name type="scientific">Flavobacterium akiainvivens</name>
    <dbReference type="NCBI Taxonomy" id="1202724"/>
    <lineage>
        <taxon>Bacteria</taxon>
        <taxon>Pseudomonadati</taxon>
        <taxon>Bacteroidota</taxon>
        <taxon>Flavobacteriia</taxon>
        <taxon>Flavobacteriales</taxon>
        <taxon>Flavobacteriaceae</taxon>
        <taxon>Flavobacterium</taxon>
    </lineage>
</organism>
<keyword evidence="2" id="KW-1185">Reference proteome</keyword>
<dbReference type="PATRIC" id="fig|1202724.3.peg.3574"/>